<reference evidence="4" key="1">
    <citation type="submission" date="2020-12" db="EMBL/GenBank/DDBJ databases">
        <authorList>
            <person name="Iha C."/>
        </authorList>
    </citation>
    <scope>NUCLEOTIDE SEQUENCE</scope>
</reference>
<keyword evidence="5" id="KW-1185">Reference proteome</keyword>
<feature type="domain" description="F-box" evidence="3">
    <location>
        <begin position="7"/>
        <end position="53"/>
    </location>
</feature>
<comment type="caution">
    <text evidence="4">The sequence shown here is derived from an EMBL/GenBank/DDBJ whole genome shotgun (WGS) entry which is preliminary data.</text>
</comment>
<dbReference type="AlphaFoldDB" id="A0A8S1JDX0"/>
<feature type="compositionally biased region" description="Acidic residues" evidence="1">
    <location>
        <begin position="511"/>
        <end position="520"/>
    </location>
</feature>
<keyword evidence="2" id="KW-0812">Transmembrane</keyword>
<name>A0A8S1JDX0_9CHLO</name>
<evidence type="ECO:0000259" key="3">
    <source>
        <dbReference type="PROSITE" id="PS50181"/>
    </source>
</evidence>
<dbReference type="SMART" id="SM00256">
    <property type="entry name" value="FBOX"/>
    <property type="match status" value="1"/>
</dbReference>
<proteinExistence type="predicted"/>
<feature type="compositionally biased region" description="Low complexity" evidence="1">
    <location>
        <begin position="354"/>
        <end position="379"/>
    </location>
</feature>
<feature type="compositionally biased region" description="Polar residues" evidence="1">
    <location>
        <begin position="329"/>
        <end position="343"/>
    </location>
</feature>
<evidence type="ECO:0000256" key="2">
    <source>
        <dbReference type="SAM" id="Phobius"/>
    </source>
</evidence>
<protein>
    <recommendedName>
        <fullName evidence="3">F-box domain-containing protein</fullName>
    </recommendedName>
</protein>
<dbReference type="OrthoDB" id="578970at2759"/>
<dbReference type="Gene3D" id="1.20.1280.50">
    <property type="match status" value="1"/>
</dbReference>
<dbReference type="Proteomes" id="UP000708148">
    <property type="component" value="Unassembled WGS sequence"/>
</dbReference>
<keyword evidence="2" id="KW-1133">Transmembrane helix</keyword>
<dbReference type="EMBL" id="CAJHUC010003128">
    <property type="protein sequence ID" value="CAD7705459.1"/>
    <property type="molecule type" value="Genomic_DNA"/>
</dbReference>
<keyword evidence="2" id="KW-0472">Membrane</keyword>
<evidence type="ECO:0000256" key="1">
    <source>
        <dbReference type="SAM" id="MobiDB-lite"/>
    </source>
</evidence>
<dbReference type="SUPFAM" id="SSF81383">
    <property type="entry name" value="F-box domain"/>
    <property type="match status" value="1"/>
</dbReference>
<feature type="transmembrane region" description="Helical" evidence="2">
    <location>
        <begin position="553"/>
        <end position="573"/>
    </location>
</feature>
<dbReference type="InterPro" id="IPR001810">
    <property type="entry name" value="F-box_dom"/>
</dbReference>
<sequence length="579" mass="60960">MAEPQRQAGLCDLPDACLEAVLAFLPPVDLLSFQGACRRFRDVGRSPSLWIRKLRCDYGLRAAPERGSSHLEPQRLYQSLACQPQAAPLRFTGLLTDGGVDEGHPAFWCGNMFEGERARCYSSEMHRNRDVRVAAGLLSDVPASPRPFPSPLDRPPVRQPLRQEPTLATWPGGSGPAIYDRRAMEGWASSDPRATAIVQAVAVSREGRLTCPVRCGAVFLANTSNAMGVEELYGATRGRWVDAMAGLGSCDAVIAAAGSGSLPRAAERRASTHGEWVEFDHPDGYRLGEFRPVVWFRFFSREEARLARRASWEERAPAEEGPPAAACTSPVQGLQTGHPSQTARHPPCLPAEIPDLSPLASASSGGMSSDASGDPPAASRPLDGPSNERNRDAGPSAGEAWAGRAVFAASPRGAAEPSGASTSGHSQAIDRDQAAVLPPGLDGLDEDLFPDAIASLVGFGGGSAVVERAGGGAGAGPSAAAQDDDVGSATASDGASAPSAITLWPGHEADMGSDSDDDWNVDLDVEDDPFALLWGPQVGARPEDFGRVCVAAFFGRSILFVVAVTMASPRLLIITANRR</sequence>
<dbReference type="Pfam" id="PF00646">
    <property type="entry name" value="F-box"/>
    <property type="match status" value="1"/>
</dbReference>
<evidence type="ECO:0000313" key="4">
    <source>
        <dbReference type="EMBL" id="CAD7705459.1"/>
    </source>
</evidence>
<feature type="region of interest" description="Disordered" evidence="1">
    <location>
        <begin position="470"/>
        <end position="520"/>
    </location>
</feature>
<gene>
    <name evidence="4" type="ORF">OSTQU699_LOCUS10814</name>
</gene>
<accession>A0A8S1JDX0</accession>
<dbReference type="InterPro" id="IPR036047">
    <property type="entry name" value="F-box-like_dom_sf"/>
</dbReference>
<feature type="region of interest" description="Disordered" evidence="1">
    <location>
        <begin position="313"/>
        <end position="397"/>
    </location>
</feature>
<evidence type="ECO:0000313" key="5">
    <source>
        <dbReference type="Proteomes" id="UP000708148"/>
    </source>
</evidence>
<organism evidence="4 5">
    <name type="scientific">Ostreobium quekettii</name>
    <dbReference type="NCBI Taxonomy" id="121088"/>
    <lineage>
        <taxon>Eukaryota</taxon>
        <taxon>Viridiplantae</taxon>
        <taxon>Chlorophyta</taxon>
        <taxon>core chlorophytes</taxon>
        <taxon>Ulvophyceae</taxon>
        <taxon>TCBD clade</taxon>
        <taxon>Bryopsidales</taxon>
        <taxon>Ostreobineae</taxon>
        <taxon>Ostreobiaceae</taxon>
        <taxon>Ostreobium</taxon>
    </lineage>
</organism>
<dbReference type="PROSITE" id="PS50181">
    <property type="entry name" value="FBOX"/>
    <property type="match status" value="1"/>
</dbReference>